<protein>
    <submittedName>
        <fullName evidence="2">HAD-IIA family hydrolase</fullName>
    </submittedName>
</protein>
<evidence type="ECO:0000313" key="2">
    <source>
        <dbReference type="EMBL" id="MBK4347647.1"/>
    </source>
</evidence>
<name>A0A934SJ55_9MICO</name>
<dbReference type="Pfam" id="PF13344">
    <property type="entry name" value="Hydrolase_6"/>
    <property type="match status" value="1"/>
</dbReference>
<organism evidence="2 3">
    <name type="scientific">Lacisediminihabitans changchengi</name>
    <dbReference type="NCBI Taxonomy" id="2787634"/>
    <lineage>
        <taxon>Bacteria</taxon>
        <taxon>Bacillati</taxon>
        <taxon>Actinomycetota</taxon>
        <taxon>Actinomycetes</taxon>
        <taxon>Micrococcales</taxon>
        <taxon>Microbacteriaceae</taxon>
        <taxon>Lacisediminihabitans</taxon>
    </lineage>
</organism>
<dbReference type="AlphaFoldDB" id="A0A934SJ55"/>
<dbReference type="InterPro" id="IPR036412">
    <property type="entry name" value="HAD-like_sf"/>
</dbReference>
<comment type="caution">
    <text evidence="2">The sequence shown here is derived from an EMBL/GenBank/DDBJ whole genome shotgun (WGS) entry which is preliminary data.</text>
</comment>
<evidence type="ECO:0000313" key="3">
    <source>
        <dbReference type="Proteomes" id="UP000636458"/>
    </source>
</evidence>
<keyword evidence="2" id="KW-0378">Hydrolase</keyword>
<dbReference type="InterPro" id="IPR023214">
    <property type="entry name" value="HAD_sf"/>
</dbReference>
<feature type="region of interest" description="Disordered" evidence="1">
    <location>
        <begin position="1"/>
        <end position="23"/>
    </location>
</feature>
<dbReference type="Pfam" id="PF13242">
    <property type="entry name" value="Hydrolase_like"/>
    <property type="match status" value="1"/>
</dbReference>
<proteinExistence type="predicted"/>
<dbReference type="SUPFAM" id="SSF56784">
    <property type="entry name" value="HAD-like"/>
    <property type="match status" value="1"/>
</dbReference>
<dbReference type="PANTHER" id="PTHR19288">
    <property type="entry name" value="4-NITROPHENYLPHOSPHATASE-RELATED"/>
    <property type="match status" value="1"/>
</dbReference>
<reference evidence="2" key="1">
    <citation type="submission" date="2021-01" db="EMBL/GenBank/DDBJ databases">
        <title>Lacisediminihabitans sp. nov. strain G11-30, isolated from Antarctic Soil.</title>
        <authorList>
            <person name="Li J."/>
        </authorList>
    </citation>
    <scope>NUCLEOTIDE SEQUENCE</scope>
    <source>
        <strain evidence="2">G11-30</strain>
    </source>
</reference>
<dbReference type="Gene3D" id="3.40.50.1000">
    <property type="entry name" value="HAD superfamily/HAD-like"/>
    <property type="match status" value="2"/>
</dbReference>
<accession>A0A934SJ55</accession>
<dbReference type="NCBIfam" id="TIGR01460">
    <property type="entry name" value="HAD-SF-IIA"/>
    <property type="match status" value="1"/>
</dbReference>
<sequence length="357" mass="37356">MPKTKKTAPPWKGRASMAKRPTTESPLHGVDLLLADLDGVVYAGANAIPHAVESINRAAEGRRVGYLTNNASRTAASVAQHLTELGLLVTEDDVVTSPQAAVRLLADLVPAGSTVLVVGGDGLTTVVEAAGFVVTDSALEHPAAVIQGFAQNVGWVQLAEASYALGADETMPWVATNTDWTIPQARGIAPGNGTLVSAVHTAIGRLPIVAGKPEIAIFREAVARFGGSKPLFIGDRLDTDILGANRAEMESVLVLTGIDHSKKVLAADAKSRPTYLLEDLRELDQPYPAAVRKTTLRGATTVTVGDATVQLLGTAVTIVKAGRPIDLLRAASTLIWESGLPIYGLDVAPELYDEGSV</sequence>
<gene>
    <name evidence="2" type="ORF">IV501_08375</name>
</gene>
<dbReference type="InterPro" id="IPR006357">
    <property type="entry name" value="HAD-SF_hydro_IIA"/>
</dbReference>
<dbReference type="GO" id="GO:0005737">
    <property type="term" value="C:cytoplasm"/>
    <property type="evidence" value="ECO:0007669"/>
    <property type="project" value="TreeGrafter"/>
</dbReference>
<keyword evidence="3" id="KW-1185">Reference proteome</keyword>
<dbReference type="PANTHER" id="PTHR19288:SF95">
    <property type="entry name" value="D-GLYCEROL 3-PHOSPHATE PHOSPHATASE"/>
    <property type="match status" value="1"/>
</dbReference>
<evidence type="ECO:0000256" key="1">
    <source>
        <dbReference type="SAM" id="MobiDB-lite"/>
    </source>
</evidence>
<dbReference type="Proteomes" id="UP000636458">
    <property type="component" value="Unassembled WGS sequence"/>
</dbReference>
<dbReference type="EMBL" id="JAEPES010000003">
    <property type="protein sequence ID" value="MBK4347647.1"/>
    <property type="molecule type" value="Genomic_DNA"/>
</dbReference>
<dbReference type="GO" id="GO:0016791">
    <property type="term" value="F:phosphatase activity"/>
    <property type="evidence" value="ECO:0007669"/>
    <property type="project" value="TreeGrafter"/>
</dbReference>